<evidence type="ECO:0000256" key="1">
    <source>
        <dbReference type="SAM" id="MobiDB-lite"/>
    </source>
</evidence>
<evidence type="ECO:0000256" key="2">
    <source>
        <dbReference type="SAM" id="Phobius"/>
    </source>
</evidence>
<keyword evidence="2" id="KW-0472">Membrane</keyword>
<evidence type="ECO:0000313" key="3">
    <source>
        <dbReference type="EMBL" id="OQM39067.1"/>
    </source>
</evidence>
<feature type="compositionally biased region" description="Basic and acidic residues" evidence="1">
    <location>
        <begin position="186"/>
        <end position="203"/>
    </location>
</feature>
<accession>A0A1V8NRW1</accession>
<dbReference type="Proteomes" id="UP000192573">
    <property type="component" value="Unassembled WGS sequence"/>
</dbReference>
<feature type="transmembrane region" description="Helical" evidence="2">
    <location>
        <begin position="54"/>
        <end position="78"/>
    </location>
</feature>
<comment type="caution">
    <text evidence="3">The sequence shown here is derived from an EMBL/GenBank/DDBJ whole genome shotgun (WGS) entry which is preliminary data.</text>
</comment>
<name>A0A1V8NRW1_CITBR</name>
<gene>
    <name evidence="3" type="ORF">BZK42_26800</name>
</gene>
<sequence length="203" mass="23195">MRRPFQITIIIVLMIAAALLYWFASHTLEPWILVRKTESGALVSVKGWKIAAELWPVMLTGAIPAFVILAAAGTWALYQAEEADHEAEIRKLHNETNAALKRAEKAESVAEKKYRDLMLEAEKTRHEATESIRIANLKHAEACQAIKTANETIARIQAEATEKVQENEYRRKNAAATAERRRRKLEKAEQEKERQELNKFFKS</sequence>
<feature type="region of interest" description="Disordered" evidence="1">
    <location>
        <begin position="163"/>
        <end position="203"/>
    </location>
</feature>
<evidence type="ECO:0000313" key="4">
    <source>
        <dbReference type="Proteomes" id="UP000192573"/>
    </source>
</evidence>
<proteinExistence type="predicted"/>
<protein>
    <submittedName>
        <fullName evidence="3">Uncharacterized protein</fullName>
    </submittedName>
</protein>
<keyword evidence="2" id="KW-0812">Transmembrane</keyword>
<feature type="transmembrane region" description="Helical" evidence="2">
    <location>
        <begin position="7"/>
        <end position="24"/>
    </location>
</feature>
<reference evidence="3 4" key="1">
    <citation type="submission" date="2017-03" db="EMBL/GenBank/DDBJ databases">
        <authorList>
            <person name="Afonso C.L."/>
            <person name="Miller P.J."/>
            <person name="Scott M.A."/>
            <person name="Spackman E."/>
            <person name="Goraichik I."/>
            <person name="Dimitrov K.M."/>
            <person name="Suarez D.L."/>
            <person name="Swayne D.E."/>
        </authorList>
    </citation>
    <scope>NUCLEOTIDE SEQUENCE [LARGE SCALE GENOMIC DNA]</scope>
    <source>
        <strain evidence="3 4">ATCC 51113</strain>
    </source>
</reference>
<dbReference type="EMBL" id="NAEW01000035">
    <property type="protein sequence ID" value="OQM39067.1"/>
    <property type="molecule type" value="Genomic_DNA"/>
</dbReference>
<keyword evidence="2" id="KW-1133">Transmembrane helix</keyword>
<dbReference type="AlphaFoldDB" id="A0A1V8NRW1"/>
<organism evidence="3 4">
    <name type="scientific">Citrobacter braakii</name>
    <dbReference type="NCBI Taxonomy" id="57706"/>
    <lineage>
        <taxon>Bacteria</taxon>
        <taxon>Pseudomonadati</taxon>
        <taxon>Pseudomonadota</taxon>
        <taxon>Gammaproteobacteria</taxon>
        <taxon>Enterobacterales</taxon>
        <taxon>Enterobacteriaceae</taxon>
        <taxon>Citrobacter</taxon>
        <taxon>Citrobacter freundii complex</taxon>
    </lineage>
</organism>